<evidence type="ECO:0000256" key="8">
    <source>
        <dbReference type="RuleBase" id="RU362007"/>
    </source>
</evidence>
<proteinExistence type="inferred from homology"/>
<sequence length="516" mass="57629">MSLKDISEEVTRRTIERTLDQFKITPENIREGVLYFNKQMRDGLRNKSESHDYMPMIPSFITHIPDGSETGLSLAGDLGGTNFRICSVELNGDHTFNLEQYKTKVEKAFMVGTSDELFGHLARQIKYFLSLHHSDYLKSNTEKIKMSFTFSFPLDQTSLNTGTLIRWTKGFNIEDAVGKDIAELFQKAIDSLNLPVRIVAITNDTVGTLLANAYSSVSKKKTVLGAIFGTGTNGAYAEKLDNIAKLDSKTVELLKSRGIDDMIINTEWGSFDNCLKFLPTTIYDEIVDSETSNPGVHVFEKRISGMFLGEIVRLMMLDLHKRKLILQNYEQIEATLRSVPSSSNLLNLTNLPRRPNSKKLSHRILTEWNFTTENLSKIQIDDTKNLKVTELVIQESLHLATTFEDRIIIKEVTTAVTTRAALLSSIAIAAVVLKTGRLGVTLDEKGVLVDTHLKDDVVEVAVDGSVVEFYPGFQENIYRGLRYSQLGEDFAKKIDITITKDGSGVGAALCAGSYLE</sequence>
<protein>
    <recommendedName>
        <fullName evidence="8">Phosphotransferase</fullName>
        <ecNumber evidence="8">2.7.1.-</ecNumber>
    </recommendedName>
</protein>
<accession>A0AAV5QGH3</accession>
<dbReference type="InterPro" id="IPR022672">
    <property type="entry name" value="Hexokinase_N"/>
</dbReference>
<dbReference type="PROSITE" id="PS51748">
    <property type="entry name" value="HEXOKINASE_2"/>
    <property type="match status" value="1"/>
</dbReference>
<evidence type="ECO:0000256" key="6">
    <source>
        <dbReference type="ARBA" id="ARBA00022840"/>
    </source>
</evidence>
<evidence type="ECO:0000256" key="3">
    <source>
        <dbReference type="ARBA" id="ARBA00022679"/>
    </source>
</evidence>
<dbReference type="AlphaFoldDB" id="A0AAV5QGH3"/>
<dbReference type="GO" id="GO:0008865">
    <property type="term" value="F:fructokinase activity"/>
    <property type="evidence" value="ECO:0007669"/>
    <property type="project" value="TreeGrafter"/>
</dbReference>
<dbReference type="GO" id="GO:0005739">
    <property type="term" value="C:mitochondrion"/>
    <property type="evidence" value="ECO:0007669"/>
    <property type="project" value="TreeGrafter"/>
</dbReference>
<reference evidence="11 12" key="1">
    <citation type="journal article" date="2023" name="Elife">
        <title>Identification of key yeast species and microbe-microbe interactions impacting larval growth of Drosophila in the wild.</title>
        <authorList>
            <person name="Mure A."/>
            <person name="Sugiura Y."/>
            <person name="Maeda R."/>
            <person name="Honda K."/>
            <person name="Sakurai N."/>
            <person name="Takahashi Y."/>
            <person name="Watada M."/>
            <person name="Katoh T."/>
            <person name="Gotoh A."/>
            <person name="Gotoh Y."/>
            <person name="Taniguchi I."/>
            <person name="Nakamura K."/>
            <person name="Hayashi T."/>
            <person name="Katayama T."/>
            <person name="Uemura T."/>
            <person name="Hattori Y."/>
        </authorList>
    </citation>
    <scope>NUCLEOTIDE SEQUENCE [LARGE SCALE GENOMIC DNA]</scope>
    <source>
        <strain evidence="11 12">SC-9</strain>
    </source>
</reference>
<dbReference type="InterPro" id="IPR043129">
    <property type="entry name" value="ATPase_NBD"/>
</dbReference>
<dbReference type="InterPro" id="IPR001312">
    <property type="entry name" value="Hexokinase"/>
</dbReference>
<dbReference type="GO" id="GO:0005524">
    <property type="term" value="F:ATP binding"/>
    <property type="evidence" value="ECO:0007669"/>
    <property type="project" value="UniProtKB-UniRule"/>
</dbReference>
<dbReference type="Pfam" id="PF00349">
    <property type="entry name" value="Hexokinase_1"/>
    <property type="match status" value="1"/>
</dbReference>
<organism evidence="11 12">
    <name type="scientific">Saccharomycopsis crataegensis</name>
    <dbReference type="NCBI Taxonomy" id="43959"/>
    <lineage>
        <taxon>Eukaryota</taxon>
        <taxon>Fungi</taxon>
        <taxon>Dikarya</taxon>
        <taxon>Ascomycota</taxon>
        <taxon>Saccharomycotina</taxon>
        <taxon>Saccharomycetes</taxon>
        <taxon>Saccharomycopsidaceae</taxon>
        <taxon>Saccharomycopsis</taxon>
    </lineage>
</organism>
<keyword evidence="3 8" id="KW-0808">Transferase</keyword>
<dbReference type="GO" id="GO:0005536">
    <property type="term" value="F:D-glucose binding"/>
    <property type="evidence" value="ECO:0007669"/>
    <property type="project" value="InterPro"/>
</dbReference>
<dbReference type="PANTHER" id="PTHR19443:SF30">
    <property type="entry name" value="GLUCOKINASE-1-RELATED"/>
    <property type="match status" value="1"/>
</dbReference>
<evidence type="ECO:0000256" key="5">
    <source>
        <dbReference type="ARBA" id="ARBA00022777"/>
    </source>
</evidence>
<feature type="domain" description="Hexokinase N-terminal" evidence="9">
    <location>
        <begin position="15"/>
        <end position="214"/>
    </location>
</feature>
<dbReference type="EMBL" id="BTFZ01000002">
    <property type="protein sequence ID" value="GMM33882.1"/>
    <property type="molecule type" value="Genomic_DNA"/>
</dbReference>
<evidence type="ECO:0000256" key="1">
    <source>
        <dbReference type="ARBA" id="ARBA00004888"/>
    </source>
</evidence>
<dbReference type="Gene3D" id="3.30.420.40">
    <property type="match status" value="1"/>
</dbReference>
<keyword evidence="4 8" id="KW-0547">Nucleotide-binding</keyword>
<evidence type="ECO:0000256" key="2">
    <source>
        <dbReference type="ARBA" id="ARBA00009225"/>
    </source>
</evidence>
<evidence type="ECO:0000313" key="11">
    <source>
        <dbReference type="EMBL" id="GMM33882.1"/>
    </source>
</evidence>
<dbReference type="GO" id="GO:0004340">
    <property type="term" value="F:glucokinase activity"/>
    <property type="evidence" value="ECO:0007669"/>
    <property type="project" value="TreeGrafter"/>
</dbReference>
<keyword evidence="12" id="KW-1185">Reference proteome</keyword>
<keyword evidence="7 8" id="KW-0324">Glycolysis</keyword>
<comment type="similarity">
    <text evidence="2 8">Belongs to the hexokinase family.</text>
</comment>
<gene>
    <name evidence="11" type="ORF">DASC09_012070</name>
</gene>
<dbReference type="InterPro" id="IPR022673">
    <property type="entry name" value="Hexokinase_C"/>
</dbReference>
<evidence type="ECO:0000256" key="4">
    <source>
        <dbReference type="ARBA" id="ARBA00022741"/>
    </source>
</evidence>
<dbReference type="RefSeq" id="XP_064850882.1">
    <property type="nucleotide sequence ID" value="XM_064994810.1"/>
</dbReference>
<dbReference type="GO" id="GO:0005829">
    <property type="term" value="C:cytosol"/>
    <property type="evidence" value="ECO:0007669"/>
    <property type="project" value="TreeGrafter"/>
</dbReference>
<evidence type="ECO:0000313" key="12">
    <source>
        <dbReference type="Proteomes" id="UP001360560"/>
    </source>
</evidence>
<evidence type="ECO:0000259" key="10">
    <source>
        <dbReference type="Pfam" id="PF03727"/>
    </source>
</evidence>
<feature type="domain" description="Hexokinase C-terminal" evidence="10">
    <location>
        <begin position="224"/>
        <end position="511"/>
    </location>
</feature>
<dbReference type="PANTHER" id="PTHR19443">
    <property type="entry name" value="HEXOKINASE"/>
    <property type="match status" value="1"/>
</dbReference>
<dbReference type="GO" id="GO:0006006">
    <property type="term" value="P:glucose metabolic process"/>
    <property type="evidence" value="ECO:0007669"/>
    <property type="project" value="TreeGrafter"/>
</dbReference>
<dbReference type="EC" id="2.7.1.-" evidence="8"/>
<dbReference type="GO" id="GO:0001678">
    <property type="term" value="P:intracellular glucose homeostasis"/>
    <property type="evidence" value="ECO:0007669"/>
    <property type="project" value="InterPro"/>
</dbReference>
<dbReference type="Proteomes" id="UP001360560">
    <property type="component" value="Unassembled WGS sequence"/>
</dbReference>
<dbReference type="GeneID" id="90071861"/>
<keyword evidence="5 8" id="KW-0418">Kinase</keyword>
<dbReference type="PRINTS" id="PR00475">
    <property type="entry name" value="HEXOKINASE"/>
</dbReference>
<dbReference type="SUPFAM" id="SSF53067">
    <property type="entry name" value="Actin-like ATPase domain"/>
    <property type="match status" value="2"/>
</dbReference>
<dbReference type="Pfam" id="PF03727">
    <property type="entry name" value="Hexokinase_2"/>
    <property type="match status" value="1"/>
</dbReference>
<keyword evidence="6 8" id="KW-0067">ATP-binding</keyword>
<dbReference type="GO" id="GO:0006096">
    <property type="term" value="P:glycolytic process"/>
    <property type="evidence" value="ECO:0007669"/>
    <property type="project" value="UniProtKB-KW"/>
</dbReference>
<name>A0AAV5QGH3_9ASCO</name>
<comment type="pathway">
    <text evidence="1">Carbohydrate degradation; glycolysis; D-glyceraldehyde 3-phosphate and glycerone phosphate from D-glucose: step 1/4.</text>
</comment>
<comment type="caution">
    <text evidence="11">The sequence shown here is derived from an EMBL/GenBank/DDBJ whole genome shotgun (WGS) entry which is preliminary data.</text>
</comment>
<evidence type="ECO:0000256" key="7">
    <source>
        <dbReference type="ARBA" id="ARBA00023152"/>
    </source>
</evidence>
<dbReference type="Gene3D" id="3.40.367.20">
    <property type="match status" value="1"/>
</dbReference>
<dbReference type="FunFam" id="3.30.420.40:FF:000034">
    <property type="entry name" value="Phosphotransferase"/>
    <property type="match status" value="1"/>
</dbReference>
<evidence type="ECO:0000259" key="9">
    <source>
        <dbReference type="Pfam" id="PF00349"/>
    </source>
</evidence>